<name>A0A4Q0A494_9FUNG</name>
<dbReference type="GO" id="GO:0036297">
    <property type="term" value="P:interstrand cross-link repair"/>
    <property type="evidence" value="ECO:0007669"/>
    <property type="project" value="InterPro"/>
</dbReference>
<dbReference type="EMBL" id="ML002218">
    <property type="protein sequence ID" value="RKP40222.1"/>
    <property type="molecule type" value="Genomic_DNA"/>
</dbReference>
<gene>
    <name evidence="2" type="ORF">BJ085DRAFT_37432</name>
</gene>
<dbReference type="PANTHER" id="PTHR32094">
    <property type="entry name" value="FANCONI ANEMIA GROUP E PROTEIN"/>
    <property type="match status" value="1"/>
</dbReference>
<sequence>MPIDQSILIQNALARLKQQQEQYPTGVPEGISDLFGHRLGANDALASEGQRPILPPAPPEVVKVYHFRLPHQANHHHHQPSGEYAGKDGATDHLSESMDVETTSPSQFNVSVTAPSEVSTGNSLPLNMVTEQSQLLFTTALSTSVSDPSFWTPMAELLQLPSVQVQALLARYTHHPMLADEQVYADLLRRATDDDSISYHNLVAWYGWLGWRPPLGSKEVSAEETTEPSAVVVVVDHPPSRVLIQSWTYAVTKRPRAFIEGWMVGVLAAAQWVRLPVMAGDIVSKLIRELVNGTATSTFQLESTANHCFHSILPPLHAFLAGRAPVEWSEAFMGVLQGLLATKVGLDEGLILRLTDILELGMLHPDQMASKKFAHLLLTTVKGYPALLHPHTPRMLTIAGRSKTFLRKTIETTLRKLESG</sequence>
<dbReference type="Gene3D" id="1.25.40.480">
    <property type="match status" value="1"/>
</dbReference>
<dbReference type="PANTHER" id="PTHR32094:SF5">
    <property type="entry name" value="FANCONI ANEMIA GROUP E PROTEIN"/>
    <property type="match status" value="1"/>
</dbReference>
<keyword evidence="3" id="KW-1185">Reference proteome</keyword>
<dbReference type="InterPro" id="IPR039685">
    <property type="entry name" value="FANCE"/>
</dbReference>
<accession>A0A4Q0A494</accession>
<proteinExistence type="predicted"/>
<dbReference type="AlphaFoldDB" id="A0A4Q0A494"/>
<feature type="compositionally biased region" description="Polar residues" evidence="1">
    <location>
        <begin position="100"/>
        <end position="109"/>
    </location>
</feature>
<dbReference type="STRING" id="215637.A0A4Q0A494"/>
<reference evidence="3" key="1">
    <citation type="journal article" date="2018" name="Nat. Microbiol.">
        <title>Leveraging single-cell genomics to expand the fungal tree of life.</title>
        <authorList>
            <person name="Ahrendt S.R."/>
            <person name="Quandt C.A."/>
            <person name="Ciobanu D."/>
            <person name="Clum A."/>
            <person name="Salamov A."/>
            <person name="Andreopoulos B."/>
            <person name="Cheng J.F."/>
            <person name="Woyke T."/>
            <person name="Pelin A."/>
            <person name="Henrissat B."/>
            <person name="Reynolds N.K."/>
            <person name="Benny G.L."/>
            <person name="Smith M.E."/>
            <person name="James T.Y."/>
            <person name="Grigoriev I.V."/>
        </authorList>
    </citation>
    <scope>NUCLEOTIDE SEQUENCE [LARGE SCALE GENOMIC DNA]</scope>
    <source>
        <strain evidence="3">RSA 468</strain>
    </source>
</reference>
<evidence type="ECO:0000256" key="1">
    <source>
        <dbReference type="SAM" id="MobiDB-lite"/>
    </source>
</evidence>
<evidence type="ECO:0000313" key="3">
    <source>
        <dbReference type="Proteomes" id="UP000268162"/>
    </source>
</evidence>
<evidence type="ECO:0008006" key="4">
    <source>
        <dbReference type="Google" id="ProtNLM"/>
    </source>
</evidence>
<organism evidence="2 3">
    <name type="scientific">Dimargaris cristalligena</name>
    <dbReference type="NCBI Taxonomy" id="215637"/>
    <lineage>
        <taxon>Eukaryota</taxon>
        <taxon>Fungi</taxon>
        <taxon>Fungi incertae sedis</taxon>
        <taxon>Zoopagomycota</taxon>
        <taxon>Kickxellomycotina</taxon>
        <taxon>Dimargaritomycetes</taxon>
        <taxon>Dimargaritales</taxon>
        <taxon>Dimargaritaceae</taxon>
        <taxon>Dimargaris</taxon>
    </lineage>
</organism>
<dbReference type="GO" id="GO:0043240">
    <property type="term" value="C:Fanconi anaemia nuclear complex"/>
    <property type="evidence" value="ECO:0007669"/>
    <property type="project" value="InterPro"/>
</dbReference>
<feature type="region of interest" description="Disordered" evidence="1">
    <location>
        <begin position="73"/>
        <end position="109"/>
    </location>
</feature>
<feature type="compositionally biased region" description="Basic and acidic residues" evidence="1">
    <location>
        <begin position="85"/>
        <end position="96"/>
    </location>
</feature>
<dbReference type="Proteomes" id="UP000268162">
    <property type="component" value="Unassembled WGS sequence"/>
</dbReference>
<evidence type="ECO:0000313" key="2">
    <source>
        <dbReference type="EMBL" id="RKP40222.1"/>
    </source>
</evidence>
<protein>
    <recommendedName>
        <fullName evidence="4">Fanconi Anaemia group E protein C-terminal domain-containing protein</fullName>
    </recommendedName>
</protein>